<feature type="transmembrane region" description="Helical" evidence="2">
    <location>
        <begin position="30"/>
        <end position="50"/>
    </location>
</feature>
<proteinExistence type="predicted"/>
<keyword evidence="2" id="KW-1133">Transmembrane helix</keyword>
<accession>A0ABW7FUC0</accession>
<dbReference type="Proteomes" id="UP001606099">
    <property type="component" value="Unassembled WGS sequence"/>
</dbReference>
<feature type="compositionally biased region" description="Pro residues" evidence="1">
    <location>
        <begin position="115"/>
        <end position="135"/>
    </location>
</feature>
<reference evidence="3 4" key="1">
    <citation type="submission" date="2024-08" db="EMBL/GenBank/DDBJ databases">
        <authorList>
            <person name="Lu H."/>
        </authorList>
    </citation>
    <scope>NUCLEOTIDE SEQUENCE [LARGE SCALE GENOMIC DNA]</scope>
    <source>
        <strain evidence="3 4">BYS180W</strain>
    </source>
</reference>
<dbReference type="RefSeq" id="WP_394459662.1">
    <property type="nucleotide sequence ID" value="NZ_JBIGHZ010000002.1"/>
</dbReference>
<sequence>MSAILSPSGVNPFHGQGPELRTPGGKPGTGLVLVVALHVALGYALASGLAKQAIEVVKKPLEAAVIFDLPPPKPEKIKDIVKTQTPPPPAYVPPPEVAVNPPPAPTITQTQAEPPKAPVEIAPPTPVAPPAPAPKPEVQKQDITLACPGYQATLAQALEDAFERVGIPGTVRTLIKLRGNQITEVLPQSGPQSYYKYLTPAIKRIKCAATGTEEVHVLLNVDFKK</sequence>
<keyword evidence="4" id="KW-1185">Reference proteome</keyword>
<evidence type="ECO:0000256" key="1">
    <source>
        <dbReference type="SAM" id="MobiDB-lite"/>
    </source>
</evidence>
<dbReference type="EMBL" id="JBIGHZ010000002">
    <property type="protein sequence ID" value="MFG6447888.1"/>
    <property type="molecule type" value="Genomic_DNA"/>
</dbReference>
<name>A0ABW7FUC0_9BURK</name>
<comment type="caution">
    <text evidence="3">The sequence shown here is derived from an EMBL/GenBank/DDBJ whole genome shotgun (WGS) entry which is preliminary data.</text>
</comment>
<evidence type="ECO:0000313" key="3">
    <source>
        <dbReference type="EMBL" id="MFG6447888.1"/>
    </source>
</evidence>
<evidence type="ECO:0000256" key="2">
    <source>
        <dbReference type="SAM" id="Phobius"/>
    </source>
</evidence>
<feature type="region of interest" description="Disordered" evidence="1">
    <location>
        <begin position="84"/>
        <end position="136"/>
    </location>
</feature>
<organism evidence="3 4">
    <name type="scientific">Roseateles rivi</name>
    <dbReference type="NCBI Taxonomy" id="3299028"/>
    <lineage>
        <taxon>Bacteria</taxon>
        <taxon>Pseudomonadati</taxon>
        <taxon>Pseudomonadota</taxon>
        <taxon>Betaproteobacteria</taxon>
        <taxon>Burkholderiales</taxon>
        <taxon>Sphaerotilaceae</taxon>
        <taxon>Roseateles</taxon>
    </lineage>
</organism>
<gene>
    <name evidence="3" type="ORF">ACG0Z6_06460</name>
</gene>
<feature type="compositionally biased region" description="Pro residues" evidence="1">
    <location>
        <begin position="85"/>
        <end position="105"/>
    </location>
</feature>
<keyword evidence="2" id="KW-0812">Transmembrane</keyword>
<feature type="region of interest" description="Disordered" evidence="1">
    <location>
        <begin position="1"/>
        <end position="24"/>
    </location>
</feature>
<evidence type="ECO:0000313" key="4">
    <source>
        <dbReference type="Proteomes" id="UP001606099"/>
    </source>
</evidence>
<protein>
    <recommendedName>
        <fullName evidence="5">Energy transducer TonB</fullName>
    </recommendedName>
</protein>
<keyword evidence="2" id="KW-0472">Membrane</keyword>
<evidence type="ECO:0008006" key="5">
    <source>
        <dbReference type="Google" id="ProtNLM"/>
    </source>
</evidence>